<evidence type="ECO:0000313" key="8">
    <source>
        <dbReference type="Proteomes" id="UP000318313"/>
    </source>
</evidence>
<sequence>MSKRKIDEKQLSSKMSQAGWLATLLADSKSHEHRQKALLFAALIKMNFPESQSVETLCYCIFSRTGTLPAAMHLKKIVGSKLEYRGPALGLLTDEYFGAYTKNFTDLAGGIVLTDFQKTTADSLSQQIPCVISAPTSAGKSFIIHEYVKNCLCTEAKFVTLFIVPTKALISQICAIYRKLSSETDHDIGVYSSVPDDFEKTQSKLVFALTQERCIRLLNSPVVQELDFIFIDEIQALEDGERGALLEYVIQELKSLVKNRASFFAAGPFISNGRELGQKLFFEESSNIETEDTPVSQILTKLKPLKKQKELEVVIVAPSSKLGDYSFRISTKRSFYSRWRQSNTNAICDALEIFSTESPSIVYAPGPGTAQNWAKKFIVDREKPVGLSDEIKDLISYIKDSIHPRCSLVGCLETRVAYHHGKLPDFVREEIEELISQREIEVLFCTTTLLEGVNLPVDKIFILSTEKADEKLSDFEFKNLIGRAGRLDQHLCGMIYCIQLTKEGETDWVDSYRHETKKEVIPTTNKKMVEHYAVINQMLKNGSLNLPEDDKHKLNSSVTVLRSRYLKNPDSAMKYLESKDITEDQQNQLIDSVRESVKALSIPSDLVLKNPVIDPFLQNLLYEDVLRDSEKWKIRRERGFSTDLEKVFKELDKIFHIISEINPRGKHEYYRNDLLTFAKLWLLGEPFKKIVNRALPRSLREENNVENKEVENEQVDKAITKSMNFITRDISFITAKYFSVLADILEEILPEESLDDFAMTLNLPVMLELGSNEPKSLALISACIPRGAAIQIAPLIPDSIEDPVSWLSLNQDFGPLQKLSSIYHKILKKCGIWS</sequence>
<dbReference type="Proteomes" id="UP000318313">
    <property type="component" value="Chromosome"/>
</dbReference>
<evidence type="ECO:0000313" key="7">
    <source>
        <dbReference type="EMBL" id="QDV50741.1"/>
    </source>
</evidence>
<dbReference type="PANTHER" id="PTHR47961:SF4">
    <property type="entry name" value="ACTIVATING SIGNAL COINTEGRATOR 1 COMPLEX SUBUNIT 3"/>
    <property type="match status" value="1"/>
</dbReference>
<evidence type="ECO:0000259" key="5">
    <source>
        <dbReference type="PROSITE" id="PS51192"/>
    </source>
</evidence>
<dbReference type="GO" id="GO:0016787">
    <property type="term" value="F:hydrolase activity"/>
    <property type="evidence" value="ECO:0007669"/>
    <property type="project" value="UniProtKB-KW"/>
</dbReference>
<protein>
    <submittedName>
        <fullName evidence="7">Ski2-like helicase</fullName>
    </submittedName>
</protein>
<keyword evidence="2" id="KW-0378">Hydrolase</keyword>
<dbReference type="InterPro" id="IPR001650">
    <property type="entry name" value="Helicase_C-like"/>
</dbReference>
<reference evidence="7 8" key="1">
    <citation type="submission" date="2019-03" db="EMBL/GenBank/DDBJ databases">
        <title>Deep-cultivation of Planctomycetes and their phenomic and genomic characterization uncovers novel biology.</title>
        <authorList>
            <person name="Wiegand S."/>
            <person name="Jogler M."/>
            <person name="Boedeker C."/>
            <person name="Pinto D."/>
            <person name="Vollmers J."/>
            <person name="Rivas-Marin E."/>
            <person name="Kohn T."/>
            <person name="Peeters S.H."/>
            <person name="Heuer A."/>
            <person name="Rast P."/>
            <person name="Oberbeckmann S."/>
            <person name="Bunk B."/>
            <person name="Jeske O."/>
            <person name="Meyerdierks A."/>
            <person name="Storesund J.E."/>
            <person name="Kallscheuer N."/>
            <person name="Luecker S."/>
            <person name="Lage O.M."/>
            <person name="Pohl T."/>
            <person name="Merkel B.J."/>
            <person name="Hornburger P."/>
            <person name="Mueller R.-W."/>
            <person name="Bruemmer F."/>
            <person name="Labrenz M."/>
            <person name="Spormann A.M."/>
            <person name="Op den Camp H."/>
            <person name="Overmann J."/>
            <person name="Amann R."/>
            <person name="Jetten M.S.M."/>
            <person name="Mascher T."/>
            <person name="Medema M.H."/>
            <person name="Devos D.P."/>
            <person name="Kaster A.-K."/>
            <person name="Ovreas L."/>
            <person name="Rohde M."/>
            <person name="Galperin M.Y."/>
            <person name="Jogler C."/>
        </authorList>
    </citation>
    <scope>NUCLEOTIDE SEQUENCE [LARGE SCALE GENOMIC DNA]</scope>
    <source>
        <strain evidence="7 8">Enr17</strain>
    </source>
</reference>
<dbReference type="PROSITE" id="PS51192">
    <property type="entry name" value="HELICASE_ATP_BIND_1"/>
    <property type="match status" value="1"/>
</dbReference>
<gene>
    <name evidence="7" type="ORF">Enr17x_27840</name>
</gene>
<evidence type="ECO:0000256" key="4">
    <source>
        <dbReference type="ARBA" id="ARBA00022840"/>
    </source>
</evidence>
<dbReference type="Gene3D" id="3.40.50.300">
    <property type="entry name" value="P-loop containing nucleotide triphosphate hydrolases"/>
    <property type="match status" value="2"/>
</dbReference>
<dbReference type="InterPro" id="IPR027417">
    <property type="entry name" value="P-loop_NTPase"/>
</dbReference>
<dbReference type="KEGG" id="gfm:Enr17x_27840"/>
<accession>A0A518ICB0</accession>
<evidence type="ECO:0000256" key="2">
    <source>
        <dbReference type="ARBA" id="ARBA00022801"/>
    </source>
</evidence>
<feature type="domain" description="Helicase C-terminal" evidence="6">
    <location>
        <begin position="346"/>
        <end position="529"/>
    </location>
</feature>
<evidence type="ECO:0000256" key="3">
    <source>
        <dbReference type="ARBA" id="ARBA00022806"/>
    </source>
</evidence>
<dbReference type="SUPFAM" id="SSF52540">
    <property type="entry name" value="P-loop containing nucleoside triphosphate hydrolases"/>
    <property type="match status" value="1"/>
</dbReference>
<dbReference type="AlphaFoldDB" id="A0A518ICB0"/>
<dbReference type="GO" id="GO:0003676">
    <property type="term" value="F:nucleic acid binding"/>
    <property type="evidence" value="ECO:0007669"/>
    <property type="project" value="InterPro"/>
</dbReference>
<name>A0A518ICB0_9PLAN</name>
<keyword evidence="4" id="KW-0067">ATP-binding</keyword>
<keyword evidence="1" id="KW-0547">Nucleotide-binding</keyword>
<dbReference type="SMART" id="SM00487">
    <property type="entry name" value="DEXDc"/>
    <property type="match status" value="1"/>
</dbReference>
<organism evidence="7 8">
    <name type="scientific">Gimesia fumaroli</name>
    <dbReference type="NCBI Taxonomy" id="2527976"/>
    <lineage>
        <taxon>Bacteria</taxon>
        <taxon>Pseudomonadati</taxon>
        <taxon>Planctomycetota</taxon>
        <taxon>Planctomycetia</taxon>
        <taxon>Planctomycetales</taxon>
        <taxon>Planctomycetaceae</taxon>
        <taxon>Gimesia</taxon>
    </lineage>
</organism>
<evidence type="ECO:0000259" key="6">
    <source>
        <dbReference type="PROSITE" id="PS51194"/>
    </source>
</evidence>
<dbReference type="Pfam" id="PF00270">
    <property type="entry name" value="DEAD"/>
    <property type="match status" value="1"/>
</dbReference>
<dbReference type="GO" id="GO:0004386">
    <property type="term" value="F:helicase activity"/>
    <property type="evidence" value="ECO:0007669"/>
    <property type="project" value="UniProtKB-KW"/>
</dbReference>
<feature type="domain" description="Helicase ATP-binding" evidence="5">
    <location>
        <begin position="121"/>
        <end position="286"/>
    </location>
</feature>
<proteinExistence type="predicted"/>
<dbReference type="InterPro" id="IPR014001">
    <property type="entry name" value="Helicase_ATP-bd"/>
</dbReference>
<dbReference type="GO" id="GO:0005524">
    <property type="term" value="F:ATP binding"/>
    <property type="evidence" value="ECO:0007669"/>
    <property type="project" value="UniProtKB-KW"/>
</dbReference>
<dbReference type="OrthoDB" id="221352at2"/>
<dbReference type="Pfam" id="PF00271">
    <property type="entry name" value="Helicase_C"/>
    <property type="match status" value="1"/>
</dbReference>
<dbReference type="RefSeq" id="WP_145309456.1">
    <property type="nucleotide sequence ID" value="NZ_CP037452.1"/>
</dbReference>
<dbReference type="EMBL" id="CP037452">
    <property type="protein sequence ID" value="QDV50741.1"/>
    <property type="molecule type" value="Genomic_DNA"/>
</dbReference>
<dbReference type="InterPro" id="IPR050474">
    <property type="entry name" value="Hel308_SKI2-like"/>
</dbReference>
<dbReference type="SMART" id="SM00490">
    <property type="entry name" value="HELICc"/>
    <property type="match status" value="1"/>
</dbReference>
<dbReference type="PANTHER" id="PTHR47961">
    <property type="entry name" value="DNA POLYMERASE THETA, PUTATIVE (AFU_ORTHOLOGUE AFUA_1G05260)-RELATED"/>
    <property type="match status" value="1"/>
</dbReference>
<dbReference type="InterPro" id="IPR011545">
    <property type="entry name" value="DEAD/DEAH_box_helicase_dom"/>
</dbReference>
<dbReference type="PROSITE" id="PS51194">
    <property type="entry name" value="HELICASE_CTER"/>
    <property type="match status" value="1"/>
</dbReference>
<keyword evidence="3 7" id="KW-0347">Helicase</keyword>
<evidence type="ECO:0000256" key="1">
    <source>
        <dbReference type="ARBA" id="ARBA00022741"/>
    </source>
</evidence>
<keyword evidence="8" id="KW-1185">Reference proteome</keyword>